<dbReference type="InterPro" id="IPR036640">
    <property type="entry name" value="ABC1_TM_sf"/>
</dbReference>
<dbReference type="PANTHER" id="PTHR24223:SF443">
    <property type="entry name" value="MULTIDRUG-RESISTANCE LIKE PROTEIN 1, ISOFORM I"/>
    <property type="match status" value="1"/>
</dbReference>
<protein>
    <submittedName>
        <fullName evidence="12">Uncharacterized protein</fullName>
    </submittedName>
</protein>
<dbReference type="GO" id="GO:0140359">
    <property type="term" value="F:ABC-type transporter activity"/>
    <property type="evidence" value="ECO:0007669"/>
    <property type="project" value="InterPro"/>
</dbReference>
<dbReference type="Pfam" id="PF00005">
    <property type="entry name" value="ABC_tran"/>
    <property type="match status" value="2"/>
</dbReference>
<evidence type="ECO:0000256" key="1">
    <source>
        <dbReference type="ARBA" id="ARBA00004128"/>
    </source>
</evidence>
<keyword evidence="8 9" id="KW-0472">Membrane</keyword>
<keyword evidence="4" id="KW-0677">Repeat</keyword>
<comment type="caution">
    <text evidence="12">The sequence shown here is derived from an EMBL/GenBank/DDBJ whole genome shotgun (WGS) entry which is preliminary data.</text>
</comment>
<evidence type="ECO:0000256" key="2">
    <source>
        <dbReference type="ARBA" id="ARBA00022448"/>
    </source>
</evidence>
<dbReference type="InterPro" id="IPR003593">
    <property type="entry name" value="AAA+_ATPase"/>
</dbReference>
<evidence type="ECO:0000313" key="12">
    <source>
        <dbReference type="EMBL" id="TMW62700.1"/>
    </source>
</evidence>
<dbReference type="Gene3D" id="1.20.1560.10">
    <property type="entry name" value="ABC transporter type 1, transmembrane domain"/>
    <property type="match status" value="2"/>
</dbReference>
<keyword evidence="6" id="KW-0067">ATP-binding</keyword>
<keyword evidence="7 9" id="KW-1133">Transmembrane helix</keyword>
<dbReference type="FunFam" id="3.40.50.300:FF:000630">
    <property type="entry name" value="ATP-binding cassette (ABC) transporter, putative"/>
    <property type="match status" value="1"/>
</dbReference>
<feature type="transmembrane region" description="Helical" evidence="9">
    <location>
        <begin position="139"/>
        <end position="160"/>
    </location>
</feature>
<evidence type="ECO:0000256" key="7">
    <source>
        <dbReference type="ARBA" id="ARBA00022989"/>
    </source>
</evidence>
<dbReference type="PROSITE" id="PS50929">
    <property type="entry name" value="ABC_TM1F"/>
    <property type="match status" value="2"/>
</dbReference>
<feature type="transmembrane region" description="Helical" evidence="9">
    <location>
        <begin position="91"/>
        <end position="119"/>
    </location>
</feature>
<dbReference type="Proteomes" id="UP000794436">
    <property type="component" value="Unassembled WGS sequence"/>
</dbReference>
<dbReference type="PROSITE" id="PS50893">
    <property type="entry name" value="ABC_TRANSPORTER_2"/>
    <property type="match status" value="2"/>
</dbReference>
<dbReference type="Gene3D" id="3.40.50.300">
    <property type="entry name" value="P-loop containing nucleotide triphosphate hydrolases"/>
    <property type="match status" value="2"/>
</dbReference>
<reference evidence="12" key="1">
    <citation type="submission" date="2019-03" db="EMBL/GenBank/DDBJ databases">
        <title>Long read genome sequence of the mycoparasitic Pythium oligandrum ATCC 38472 isolated from sugarbeet rhizosphere.</title>
        <authorList>
            <person name="Gaulin E."/>
        </authorList>
    </citation>
    <scope>NUCLEOTIDE SEQUENCE</scope>
    <source>
        <strain evidence="12">ATCC 38472_TT</strain>
    </source>
</reference>
<dbReference type="InterPro" id="IPR050173">
    <property type="entry name" value="ABC_transporter_C-like"/>
</dbReference>
<dbReference type="SMART" id="SM00382">
    <property type="entry name" value="AAA"/>
    <property type="match status" value="2"/>
</dbReference>
<feature type="domain" description="ABC transmembrane type-1" evidence="11">
    <location>
        <begin position="106"/>
        <end position="386"/>
    </location>
</feature>
<dbReference type="GO" id="GO:0005524">
    <property type="term" value="F:ATP binding"/>
    <property type="evidence" value="ECO:0007669"/>
    <property type="project" value="UniProtKB-KW"/>
</dbReference>
<feature type="domain" description="ABC transporter" evidence="10">
    <location>
        <begin position="1070"/>
        <end position="1302"/>
    </location>
</feature>
<dbReference type="InterPro" id="IPR003439">
    <property type="entry name" value="ABC_transporter-like_ATP-bd"/>
</dbReference>
<name>A0A8K1FGF1_PYTOL</name>
<evidence type="ECO:0000313" key="13">
    <source>
        <dbReference type="Proteomes" id="UP000794436"/>
    </source>
</evidence>
<dbReference type="Pfam" id="PF00664">
    <property type="entry name" value="ABC_membrane"/>
    <property type="match status" value="2"/>
</dbReference>
<dbReference type="SUPFAM" id="SSF90123">
    <property type="entry name" value="ABC transporter transmembrane region"/>
    <property type="match status" value="2"/>
</dbReference>
<dbReference type="GO" id="GO:0005774">
    <property type="term" value="C:vacuolar membrane"/>
    <property type="evidence" value="ECO:0007669"/>
    <property type="project" value="UniProtKB-SubCell"/>
</dbReference>
<dbReference type="PANTHER" id="PTHR24223">
    <property type="entry name" value="ATP-BINDING CASSETTE SUB-FAMILY C"/>
    <property type="match status" value="1"/>
</dbReference>
<feature type="domain" description="ABC transporter" evidence="10">
    <location>
        <begin position="431"/>
        <end position="672"/>
    </location>
</feature>
<dbReference type="EMBL" id="SPLM01000073">
    <property type="protein sequence ID" value="TMW62700.1"/>
    <property type="molecule type" value="Genomic_DNA"/>
</dbReference>
<comment type="subcellular location">
    <subcellularLocation>
        <location evidence="1">Vacuole membrane</location>
        <topology evidence="1">Multi-pass membrane protein</topology>
    </subcellularLocation>
</comment>
<dbReference type="PROSITE" id="PS00211">
    <property type="entry name" value="ABC_TRANSPORTER_1"/>
    <property type="match status" value="1"/>
</dbReference>
<keyword evidence="13" id="KW-1185">Reference proteome</keyword>
<feature type="transmembrane region" description="Helical" evidence="9">
    <location>
        <begin position="750"/>
        <end position="772"/>
    </location>
</feature>
<dbReference type="InterPro" id="IPR017871">
    <property type="entry name" value="ABC_transporter-like_CS"/>
</dbReference>
<feature type="transmembrane region" description="Helical" evidence="9">
    <location>
        <begin position="784"/>
        <end position="808"/>
    </location>
</feature>
<evidence type="ECO:0000256" key="5">
    <source>
        <dbReference type="ARBA" id="ARBA00022741"/>
    </source>
</evidence>
<feature type="transmembrane region" description="Helical" evidence="9">
    <location>
        <begin position="971"/>
        <end position="993"/>
    </location>
</feature>
<dbReference type="InterPro" id="IPR027417">
    <property type="entry name" value="P-loop_NTPase"/>
</dbReference>
<keyword evidence="2" id="KW-0813">Transport</keyword>
<gene>
    <name evidence="12" type="ORF">Poli38472_005318</name>
</gene>
<dbReference type="GO" id="GO:0016887">
    <property type="term" value="F:ATP hydrolysis activity"/>
    <property type="evidence" value="ECO:0007669"/>
    <property type="project" value="InterPro"/>
</dbReference>
<proteinExistence type="predicted"/>
<keyword evidence="5" id="KW-0547">Nucleotide-binding</keyword>
<organism evidence="12 13">
    <name type="scientific">Pythium oligandrum</name>
    <name type="common">Mycoparasitic fungus</name>
    <dbReference type="NCBI Taxonomy" id="41045"/>
    <lineage>
        <taxon>Eukaryota</taxon>
        <taxon>Sar</taxon>
        <taxon>Stramenopiles</taxon>
        <taxon>Oomycota</taxon>
        <taxon>Peronosporomycetes</taxon>
        <taxon>Pythiales</taxon>
        <taxon>Pythiaceae</taxon>
        <taxon>Pythium</taxon>
    </lineage>
</organism>
<feature type="domain" description="ABC transmembrane type-1" evidence="11">
    <location>
        <begin position="753"/>
        <end position="1031"/>
    </location>
</feature>
<evidence type="ECO:0000256" key="9">
    <source>
        <dbReference type="SAM" id="Phobius"/>
    </source>
</evidence>
<evidence type="ECO:0000256" key="6">
    <source>
        <dbReference type="ARBA" id="ARBA00022840"/>
    </source>
</evidence>
<dbReference type="OrthoDB" id="6500128at2759"/>
<evidence type="ECO:0000256" key="8">
    <source>
        <dbReference type="ARBA" id="ARBA00023136"/>
    </source>
</evidence>
<evidence type="ECO:0000256" key="4">
    <source>
        <dbReference type="ARBA" id="ARBA00022737"/>
    </source>
</evidence>
<accession>A0A8K1FGF1</accession>
<dbReference type="InterPro" id="IPR011527">
    <property type="entry name" value="ABC1_TM_dom"/>
</dbReference>
<evidence type="ECO:0000259" key="11">
    <source>
        <dbReference type="PROSITE" id="PS50929"/>
    </source>
</evidence>
<dbReference type="SUPFAM" id="SSF52540">
    <property type="entry name" value="P-loop containing nucleoside triphosphate hydrolases"/>
    <property type="match status" value="2"/>
</dbReference>
<evidence type="ECO:0000259" key="10">
    <source>
        <dbReference type="PROSITE" id="PS50893"/>
    </source>
</evidence>
<sequence>MARPEETRPEEARGGGASACKDAALKGLRTSWSWLVLSWLTPLLERSRQNEPLTHEDLERLDDKQRASIVADSLAGYWQQERAKGREEASLLTALLFAFGLRFLTFAGLFRLTYAMLQFVGPWLMPQVATYLSDRDTSVFRGAEFLVVVAVGAILQALLWRQCVAYTAELSSRVRVGLVSLITKHVLEVSPGAIQRLSVGGVTQLVSTDTQHVQDAAEAALDVFAGVVQIVIGIRMLWHYVTYATIGTFAVLVAVVVLLLALQRVVHHHQELLAADRHERIEKCDELVCGIHTLKLQRLENFAVERILDARDNELHGLKTQVFAVTQSNAVATLLPIALAVSTLSTWGFIQLHELNVVTSLTVLAIFLLLQRPIAALPQSIQTLREAKKSLDRICLFLVETERVKIDSGSLTEVGFVVRDAEFRWDNEEPVEKKVVEKSTSSGNEESHLLVDSPVIVAKPPTLRQITLFAKAGEFHAIVGGIGSGKSTFLSGLVGEARCSGGELSRRGSVAYIPEKPFVATASIRENICFGEKYDAARYEDALRASGYDKDLLTFPGGDRTELTDAVEGRGVHLRDGQRARLALARAVYQNADIYVIDDVFPHMSATKAAKVFKKCVKEALEKKVVILVSQSDEFLKQADNIVVLKEGKIAESGSFRSLTEKSGGALADLIKKVRFSTVDEDVPAPAPPAAPVVEKKDSLLELKDEVDETTPDSAPVEAVAIAIPSDKNDDEVPVTWAVFLWWVRSSGGIMWFLGALALALAAQILFLFALLDVARSAQTAGDSAGILFGFIGLTIFCIPIVCARAVVSYHNSAHASEHVFNDVIERLSKLPLSFFEGTSRHQIQQRLANDFVALDEHVASTWGAISGNLLKLIILFCLMMAVTPLVLVGLVPACLWYYRTSRRHNSAVRDLEQLERTTQASVDAIVTETMSGMTTIRVHAAAKHFLERLNDQLDRHQEVFIFQNYVKSWLGLRLELIGGMIALSAVVAAIRVHNTLSIGVLEEAQVIFLYSVGVAPVLASIVMTLPQFQAQAKALARIHAFTTAELETTEEATALSLTPAAEWPQEGSVCFANVTMRYRAGLARTLRGVTFATHRNECVAVAGASGSGKTALFSTLTRLTETTSGMATIDGMDISKISLDDLRNKVVMIPQEPVLFSGTLRMTLDPLNAHTDDELWTVLKRVGVNDVVLALDEPVHVGGVNYSVGERQLLFLARALLKNTSLVLLVDEPKEPIDEETHRKIHTCIQNEFKTSTRLVVATRRLSTVLSYDRVLVLENGQVAEFGEGKDLQKRPNSVFKSLVDAQAAN</sequence>
<evidence type="ECO:0000256" key="3">
    <source>
        <dbReference type="ARBA" id="ARBA00022692"/>
    </source>
</evidence>
<feature type="transmembrane region" description="Helical" evidence="9">
    <location>
        <begin position="240"/>
        <end position="262"/>
    </location>
</feature>
<feature type="transmembrane region" description="Helical" evidence="9">
    <location>
        <begin position="1005"/>
        <end position="1026"/>
    </location>
</feature>
<feature type="transmembrane region" description="Helical" evidence="9">
    <location>
        <begin position="873"/>
        <end position="899"/>
    </location>
</feature>
<keyword evidence="3 9" id="KW-0812">Transmembrane</keyword>